<keyword evidence="4" id="KW-1185">Reference proteome</keyword>
<proteinExistence type="predicted"/>
<evidence type="ECO:0000313" key="4">
    <source>
        <dbReference type="Proteomes" id="UP000236742"/>
    </source>
</evidence>
<feature type="domain" description="Cytochrome c oxidase subunit IV bacterial aa3 type" evidence="2">
    <location>
        <begin position="4"/>
        <end position="42"/>
    </location>
</feature>
<keyword evidence="1" id="KW-1133">Transmembrane helix</keyword>
<reference evidence="3 4" key="1">
    <citation type="submission" date="2016-10" db="EMBL/GenBank/DDBJ databases">
        <authorList>
            <person name="de Groot N.N."/>
        </authorList>
    </citation>
    <scope>NUCLEOTIDE SEQUENCE [LARGE SCALE GENOMIC DNA]</scope>
    <source>
        <strain evidence="3 4">DSM 23413</strain>
    </source>
</reference>
<dbReference type="InterPro" id="IPR012422">
    <property type="entry name" value="Cyt_c_oxidase_su4_bac-aa3"/>
</dbReference>
<gene>
    <name evidence="3" type="ORF">SAMN05421751_101396</name>
</gene>
<feature type="transmembrane region" description="Helical" evidence="1">
    <location>
        <begin position="21"/>
        <end position="43"/>
    </location>
</feature>
<protein>
    <submittedName>
        <fullName evidence="3">Aa3 type cytochrome c oxidase subunit IV</fullName>
    </submittedName>
</protein>
<dbReference type="Gene3D" id="1.20.5.160">
    <property type="entry name" value="Bacterial aa3 type cytochrome c oxidase subunit IV"/>
    <property type="match status" value="1"/>
</dbReference>
<name>A0A1H5S905_9RHOB</name>
<dbReference type="EMBL" id="FNVD01000001">
    <property type="protein sequence ID" value="SEF46910.1"/>
    <property type="molecule type" value="Genomic_DNA"/>
</dbReference>
<dbReference type="Proteomes" id="UP000236742">
    <property type="component" value="Unassembled WGS sequence"/>
</dbReference>
<dbReference type="AlphaFoldDB" id="A0A1H5S905"/>
<keyword evidence="1" id="KW-0472">Membrane</keyword>
<accession>A0A1H5S905</accession>
<sequence length="44" mass="5162">MAEHKHGDMDIREHEEMFHAFVKFMTWSVIVILAILVFLAIFAS</sequence>
<dbReference type="RefSeq" id="WP_104006413.1">
    <property type="nucleotide sequence ID" value="NZ_FNVD01000001.1"/>
</dbReference>
<organism evidence="3 4">
    <name type="scientific">Jhaorihella thermophila</name>
    <dbReference type="NCBI Taxonomy" id="488547"/>
    <lineage>
        <taxon>Bacteria</taxon>
        <taxon>Pseudomonadati</taxon>
        <taxon>Pseudomonadota</taxon>
        <taxon>Alphaproteobacteria</taxon>
        <taxon>Rhodobacterales</taxon>
        <taxon>Paracoccaceae</taxon>
        <taxon>Jhaorihella</taxon>
    </lineage>
</organism>
<evidence type="ECO:0000313" key="3">
    <source>
        <dbReference type="EMBL" id="SEF46910.1"/>
    </source>
</evidence>
<dbReference type="SUPFAM" id="SSF81469">
    <property type="entry name" value="Bacterial aa3 type cytochrome c oxidase subunit IV"/>
    <property type="match status" value="1"/>
</dbReference>
<evidence type="ECO:0000259" key="2">
    <source>
        <dbReference type="Pfam" id="PF07835"/>
    </source>
</evidence>
<evidence type="ECO:0000256" key="1">
    <source>
        <dbReference type="SAM" id="Phobius"/>
    </source>
</evidence>
<dbReference type="InterPro" id="IPR036596">
    <property type="entry name" value="Cyt-C_aa3_sf"/>
</dbReference>
<keyword evidence="1" id="KW-0812">Transmembrane</keyword>
<dbReference type="Pfam" id="PF07835">
    <property type="entry name" value="COX4_pro_2"/>
    <property type="match status" value="1"/>
</dbReference>